<dbReference type="GO" id="GO:0006865">
    <property type="term" value="P:amino acid transport"/>
    <property type="evidence" value="ECO:0007669"/>
    <property type="project" value="UniProtKB-KW"/>
</dbReference>
<dbReference type="Gene3D" id="3.40.50.2300">
    <property type="match status" value="2"/>
</dbReference>
<dbReference type="PRINTS" id="PR00337">
    <property type="entry name" value="LEUILEVALBP"/>
</dbReference>
<dbReference type="RefSeq" id="WP_060687075.1">
    <property type="nucleotide sequence ID" value="NZ_LGKN01000003.1"/>
</dbReference>
<organism evidence="7 8">
    <name type="scientific">Ardenticatena maritima</name>
    <dbReference type="NCBI Taxonomy" id="872965"/>
    <lineage>
        <taxon>Bacteria</taxon>
        <taxon>Bacillati</taxon>
        <taxon>Chloroflexota</taxon>
        <taxon>Ardenticatenia</taxon>
        <taxon>Ardenticatenales</taxon>
        <taxon>Ardenticatenaceae</taxon>
        <taxon>Ardenticatena</taxon>
    </lineage>
</organism>
<proteinExistence type="inferred from homology"/>
<reference evidence="7 8" key="1">
    <citation type="submission" date="2015-07" db="EMBL/GenBank/DDBJ databases">
        <title>Whole genome sequence of Ardenticatena maritima DSM 23922.</title>
        <authorList>
            <person name="Hemp J."/>
            <person name="Ward L.M."/>
            <person name="Pace L.A."/>
            <person name="Fischer W.W."/>
        </authorList>
    </citation>
    <scope>NUCLEOTIDE SEQUENCE [LARGE SCALE GENOMIC DNA]</scope>
    <source>
        <strain evidence="7 8">110S</strain>
    </source>
</reference>
<dbReference type="InterPro" id="IPR000709">
    <property type="entry name" value="Leu_Ile_Val-bd"/>
</dbReference>
<evidence type="ECO:0000256" key="4">
    <source>
        <dbReference type="ARBA" id="ARBA00022970"/>
    </source>
</evidence>
<dbReference type="PANTHER" id="PTHR47235">
    <property type="entry name" value="BLR6548 PROTEIN"/>
    <property type="match status" value="1"/>
</dbReference>
<evidence type="ECO:0000256" key="1">
    <source>
        <dbReference type="ARBA" id="ARBA00010062"/>
    </source>
</evidence>
<dbReference type="Pfam" id="PF13458">
    <property type="entry name" value="Peripla_BP_6"/>
    <property type="match status" value="1"/>
</dbReference>
<dbReference type="CDD" id="cd06334">
    <property type="entry name" value="PBP1_ABC_ligand_binding-like"/>
    <property type="match status" value="1"/>
</dbReference>
<dbReference type="EMBL" id="LGKN01000003">
    <property type="protein sequence ID" value="KPL89090.1"/>
    <property type="molecule type" value="Genomic_DNA"/>
</dbReference>
<keyword evidence="4" id="KW-0029">Amino-acid transport</keyword>
<dbReference type="InterPro" id="IPR028081">
    <property type="entry name" value="Leu-bd"/>
</dbReference>
<accession>A0A0N8GSE7</accession>
<evidence type="ECO:0000256" key="5">
    <source>
        <dbReference type="SAM" id="SignalP"/>
    </source>
</evidence>
<comment type="caution">
    <text evidence="7">The sequence shown here is derived from an EMBL/GenBank/DDBJ whole genome shotgun (WGS) entry which is preliminary data.</text>
</comment>
<evidence type="ECO:0000256" key="3">
    <source>
        <dbReference type="ARBA" id="ARBA00022729"/>
    </source>
</evidence>
<feature type="signal peptide" evidence="5">
    <location>
        <begin position="1"/>
        <end position="19"/>
    </location>
</feature>
<name>A0A0N8GSE7_9CHLR</name>
<evidence type="ECO:0000256" key="2">
    <source>
        <dbReference type="ARBA" id="ARBA00022448"/>
    </source>
</evidence>
<dbReference type="AlphaFoldDB" id="A0A0N8GSE7"/>
<comment type="similarity">
    <text evidence="1">Belongs to the leucine-binding protein family.</text>
</comment>
<gene>
    <name evidence="7" type="ORF">SE16_00665</name>
</gene>
<keyword evidence="3 5" id="KW-0732">Signal</keyword>
<protein>
    <recommendedName>
        <fullName evidence="6">Leucine-binding protein domain-containing protein</fullName>
    </recommendedName>
</protein>
<dbReference type="PANTHER" id="PTHR47235:SF1">
    <property type="entry name" value="BLR6548 PROTEIN"/>
    <property type="match status" value="1"/>
</dbReference>
<feature type="chain" id="PRO_5006025855" description="Leucine-binding protein domain-containing protein" evidence="5">
    <location>
        <begin position="20"/>
        <end position="398"/>
    </location>
</feature>
<evidence type="ECO:0000313" key="8">
    <source>
        <dbReference type="Proteomes" id="UP000050502"/>
    </source>
</evidence>
<dbReference type="InterPro" id="IPR028082">
    <property type="entry name" value="Peripla_BP_I"/>
</dbReference>
<dbReference type="Proteomes" id="UP000050502">
    <property type="component" value="Unassembled WGS sequence"/>
</dbReference>
<evidence type="ECO:0000313" key="7">
    <source>
        <dbReference type="EMBL" id="KPL89090.1"/>
    </source>
</evidence>
<sequence length="398" mass="42798">MSRKALVVLLLVALMSLLAACGGGGGGEAGGPIKVGAIFDLSGPTSDVGTPYAEGIRGYVEWLNANGGIDGREIELVWEDYAYEVPRAEQLYTQFVQEGVVAFQGWGTGDTEALRGKIAEDKLPFMSASYSHVLGDPNEAPYNFLVGTSYSHQFFIVLDWIKEDWASKGNADAPKVAFMHHPSPFGLSPWEQGGKEYAASIGIEAEAYEMPRGAPDFTAELSRIKDSGAKYVVFQTVSTPAALAIKNARGLGMDDVTFICLNWCSDEILVSQAGDAAEGVIGSFPFTPPTVDVPGLKDPADFLASKGESLEAKGVHYGQGWWTMAIMTEGIRKVVADGKEVTGENIKAALETLSNYDTGGVTVPITFTSDDHRGSKGMRLFIVRNGRWEQLTDFLTVK</sequence>
<keyword evidence="2" id="KW-0813">Transport</keyword>
<evidence type="ECO:0000259" key="6">
    <source>
        <dbReference type="Pfam" id="PF13458"/>
    </source>
</evidence>
<dbReference type="PROSITE" id="PS51257">
    <property type="entry name" value="PROKAR_LIPOPROTEIN"/>
    <property type="match status" value="1"/>
</dbReference>
<dbReference type="SUPFAM" id="SSF53822">
    <property type="entry name" value="Periplasmic binding protein-like I"/>
    <property type="match status" value="1"/>
</dbReference>
<feature type="domain" description="Leucine-binding protein" evidence="6">
    <location>
        <begin position="32"/>
        <end position="385"/>
    </location>
</feature>